<evidence type="ECO:0000256" key="5">
    <source>
        <dbReference type="ARBA" id="ARBA00023136"/>
    </source>
</evidence>
<dbReference type="PANTHER" id="PTHR39087">
    <property type="entry name" value="UPF0104 MEMBRANE PROTEIN MJ1595"/>
    <property type="match status" value="1"/>
</dbReference>
<accession>A0AAU7DA54</accession>
<dbReference type="EMBL" id="CP121195">
    <property type="protein sequence ID" value="XBH14202.1"/>
    <property type="molecule type" value="Genomic_DNA"/>
</dbReference>
<evidence type="ECO:0000256" key="3">
    <source>
        <dbReference type="ARBA" id="ARBA00022692"/>
    </source>
</evidence>
<gene>
    <name evidence="7" type="ORF">P4G45_03335</name>
    <name evidence="8" type="ORF">P8936_03300</name>
</gene>
<feature type="transmembrane region" description="Helical" evidence="6">
    <location>
        <begin position="44"/>
        <end position="66"/>
    </location>
</feature>
<evidence type="ECO:0000256" key="6">
    <source>
        <dbReference type="SAM" id="Phobius"/>
    </source>
</evidence>
<proteinExistence type="predicted"/>
<dbReference type="InterPro" id="IPR022791">
    <property type="entry name" value="L-PG_synthase/AglD"/>
</dbReference>
<dbReference type="PANTHER" id="PTHR39087:SF2">
    <property type="entry name" value="UPF0104 MEMBRANE PROTEIN MJ1595"/>
    <property type="match status" value="1"/>
</dbReference>
<feature type="transmembrane region" description="Helical" evidence="6">
    <location>
        <begin position="7"/>
        <end position="24"/>
    </location>
</feature>
<keyword evidence="4 6" id="KW-1133">Transmembrane helix</keyword>
<evidence type="ECO:0000256" key="2">
    <source>
        <dbReference type="ARBA" id="ARBA00022475"/>
    </source>
</evidence>
<keyword evidence="3 6" id="KW-0812">Transmembrane</keyword>
<dbReference type="RefSeq" id="WP_348268265.1">
    <property type="nucleotide sequence ID" value="NZ_CP121194.1"/>
</dbReference>
<feature type="transmembrane region" description="Helical" evidence="6">
    <location>
        <begin position="78"/>
        <end position="97"/>
    </location>
</feature>
<reference evidence="8" key="1">
    <citation type="submission" date="2023-03" db="EMBL/GenBank/DDBJ databases">
        <title>Edaphobacter sp.</title>
        <authorList>
            <person name="Huber K.J."/>
            <person name="Papendorf J."/>
            <person name="Pilke C."/>
            <person name="Bunk B."/>
            <person name="Sproeer C."/>
            <person name="Pester M."/>
        </authorList>
    </citation>
    <scope>NUCLEOTIDE SEQUENCE</scope>
    <source>
        <strain evidence="7">DSM 109919</strain>
        <strain evidence="8">DSM 109920</strain>
    </source>
</reference>
<dbReference type="EMBL" id="CP121194">
    <property type="protein sequence ID" value="XBH10774.1"/>
    <property type="molecule type" value="Genomic_DNA"/>
</dbReference>
<accession>A0AAU7CZ58</accession>
<keyword evidence="2" id="KW-1003">Cell membrane</keyword>
<dbReference type="GO" id="GO:0005886">
    <property type="term" value="C:plasma membrane"/>
    <property type="evidence" value="ECO:0007669"/>
    <property type="project" value="UniProtKB-SubCell"/>
</dbReference>
<evidence type="ECO:0000313" key="7">
    <source>
        <dbReference type="EMBL" id="XBH10774.1"/>
    </source>
</evidence>
<feature type="transmembrane region" description="Helical" evidence="6">
    <location>
        <begin position="299"/>
        <end position="322"/>
    </location>
</feature>
<evidence type="ECO:0000256" key="1">
    <source>
        <dbReference type="ARBA" id="ARBA00004651"/>
    </source>
</evidence>
<dbReference type="Pfam" id="PF03706">
    <property type="entry name" value="LPG_synthase_TM"/>
    <property type="match status" value="1"/>
</dbReference>
<dbReference type="KEGG" id="epl:P4G45_03335"/>
<protein>
    <submittedName>
        <fullName evidence="8">Lysylphosphatidylglycerol synthase transmembrane domain-containing protein</fullName>
    </submittedName>
</protein>
<evidence type="ECO:0000256" key="4">
    <source>
        <dbReference type="ARBA" id="ARBA00022989"/>
    </source>
</evidence>
<feature type="transmembrane region" description="Helical" evidence="6">
    <location>
        <begin position="259"/>
        <end position="279"/>
    </location>
</feature>
<dbReference type="AlphaFoldDB" id="A0AAU7DA54"/>
<name>A0AAU7DA54_9BACT</name>
<organism evidence="8">
    <name type="scientific">Edaphobacter paludis</name>
    <dbReference type="NCBI Taxonomy" id="3035702"/>
    <lineage>
        <taxon>Bacteria</taxon>
        <taxon>Pseudomonadati</taxon>
        <taxon>Acidobacteriota</taxon>
        <taxon>Terriglobia</taxon>
        <taxon>Terriglobales</taxon>
        <taxon>Acidobacteriaceae</taxon>
        <taxon>Edaphobacter</taxon>
    </lineage>
</organism>
<keyword evidence="5 6" id="KW-0472">Membrane</keyword>
<feature type="transmembrane region" description="Helical" evidence="6">
    <location>
        <begin position="219"/>
        <end position="238"/>
    </location>
</feature>
<sequence>MKKRSGIVWIAIVVVLAVIVVVFRNKVHFDWPMFWHQLRHVSAIHIWAGIALIYGTYWLRSVRWAVFLSPTKKVPAHALLGSQFIGFTAVALFGRLADLTRPYLVSRRVALPLSSQVAVYTIERMFDLGAAAVIFSSALAFTPKDLPHHEVFVRAGVLSLGLTVVIAVFAITVRVAGAMVAGFARATLGRLSKPVGESIATKILGFRDGLNALSSMRDFGVAALLSLAMWAMIGTAYMQTAHAFVQTPELASLTFSRTMLLMAASIGGSLLQLPIIGWFTQIAVTAAAMHAFYGAPIEAATACGAMLLVVTFLCIIPTGLVYSRVEHVNLKKIASESEAAGQEPEILETNVDHG</sequence>
<feature type="transmembrane region" description="Helical" evidence="6">
    <location>
        <begin position="151"/>
        <end position="173"/>
    </location>
</feature>
<comment type="subcellular location">
    <subcellularLocation>
        <location evidence="1">Cell membrane</location>
        <topology evidence="1">Multi-pass membrane protein</topology>
    </subcellularLocation>
</comment>
<evidence type="ECO:0000313" key="8">
    <source>
        <dbReference type="EMBL" id="XBH14202.1"/>
    </source>
</evidence>